<gene>
    <name evidence="5" type="ORF">AUEXF2481DRAFT_7281</name>
</gene>
<evidence type="ECO:0000256" key="1">
    <source>
        <dbReference type="ARBA" id="ARBA00006484"/>
    </source>
</evidence>
<dbReference type="InterPro" id="IPR036291">
    <property type="entry name" value="NAD(P)-bd_dom_sf"/>
</dbReference>
<keyword evidence="2" id="KW-0521">NADP</keyword>
<sequence length="342" mass="37703">MNDIDWSRLESKSVLLTGGASGLGLASARSFAAAGAYVTIADIQDEATVGHALIDEFTKLGQHVNYVRCDVTDWDSQVVSFQSAVNFSPNKVLDVVAMFAGVTSEPGNIMDHIIKVKLDLDAIPEKPEIQCLEINLIGVYYSAYLALHYFRFEPQARADSLDLASLERTKLEAQDSMAQRPSTTEDTHPEGTSTSTEPKSTKSLIFINSLAGYIDLPKHTTYSMSKFGTRGMFRSIRGYARKWDVRCNLVAPWHIKTPMTEAIQAFMRKYKVPEGQGINWADIRDVVDVVGKCAVSEDLNGRAFAIMPDGIFDLKDDLETGFGGEELIGIMKTRREAGDTIA</sequence>
<evidence type="ECO:0000313" key="5">
    <source>
        <dbReference type="EMBL" id="KEQ92919.1"/>
    </source>
</evidence>
<dbReference type="InterPro" id="IPR020904">
    <property type="entry name" value="Sc_DH/Rdtase_CS"/>
</dbReference>
<reference evidence="5 6" key="1">
    <citation type="journal article" date="2014" name="BMC Genomics">
        <title>Genome sequencing of four Aureobasidium pullulans varieties: biotechnological potential, stress tolerance, and description of new species.</title>
        <authorList>
            <person name="Gostin Ar C."/>
            <person name="Ohm R.A."/>
            <person name="Kogej T."/>
            <person name="Sonjak S."/>
            <person name="Turk M."/>
            <person name="Zajc J."/>
            <person name="Zalar P."/>
            <person name="Grube M."/>
            <person name="Sun H."/>
            <person name="Han J."/>
            <person name="Sharma A."/>
            <person name="Chiniquy J."/>
            <person name="Ngan C.Y."/>
            <person name="Lipzen A."/>
            <person name="Barry K."/>
            <person name="Grigoriev I.V."/>
            <person name="Gunde-Cimerman N."/>
        </authorList>
    </citation>
    <scope>NUCLEOTIDE SEQUENCE [LARGE SCALE GENOMIC DNA]</scope>
    <source>
        <strain evidence="5 6">EXF-2481</strain>
    </source>
</reference>
<evidence type="ECO:0000256" key="4">
    <source>
        <dbReference type="SAM" id="MobiDB-lite"/>
    </source>
</evidence>
<dbReference type="GO" id="GO:0005737">
    <property type="term" value="C:cytoplasm"/>
    <property type="evidence" value="ECO:0007669"/>
    <property type="project" value="TreeGrafter"/>
</dbReference>
<dbReference type="PROSITE" id="PS00061">
    <property type="entry name" value="ADH_SHORT"/>
    <property type="match status" value="1"/>
</dbReference>
<dbReference type="EMBL" id="KL584768">
    <property type="protein sequence ID" value="KEQ92919.1"/>
    <property type="molecule type" value="Genomic_DNA"/>
</dbReference>
<dbReference type="Pfam" id="PF00106">
    <property type="entry name" value="adh_short"/>
    <property type="match status" value="2"/>
</dbReference>
<protein>
    <submittedName>
        <fullName evidence="5">Uncharacterized protein</fullName>
    </submittedName>
</protein>
<proteinExistence type="inferred from homology"/>
<dbReference type="Proteomes" id="UP000030641">
    <property type="component" value="Unassembled WGS sequence"/>
</dbReference>
<feature type="compositionally biased region" description="Low complexity" evidence="4">
    <location>
        <begin position="190"/>
        <end position="199"/>
    </location>
</feature>
<dbReference type="STRING" id="1043005.A0A074YAA7"/>
<keyword evidence="3" id="KW-0560">Oxidoreductase</keyword>
<dbReference type="InterPro" id="IPR002347">
    <property type="entry name" value="SDR_fam"/>
</dbReference>
<dbReference type="GeneID" id="25371151"/>
<feature type="region of interest" description="Disordered" evidence="4">
    <location>
        <begin position="172"/>
        <end position="199"/>
    </location>
</feature>
<evidence type="ECO:0000313" key="6">
    <source>
        <dbReference type="Proteomes" id="UP000030641"/>
    </source>
</evidence>
<evidence type="ECO:0000256" key="2">
    <source>
        <dbReference type="ARBA" id="ARBA00022857"/>
    </source>
</evidence>
<dbReference type="AlphaFoldDB" id="A0A074YAA7"/>
<comment type="similarity">
    <text evidence="1">Belongs to the short-chain dehydrogenases/reductases (SDR) family.</text>
</comment>
<evidence type="ECO:0000256" key="3">
    <source>
        <dbReference type="ARBA" id="ARBA00023002"/>
    </source>
</evidence>
<dbReference type="PANTHER" id="PTHR44229:SF4">
    <property type="entry name" value="15-HYDROXYPROSTAGLANDIN DEHYDROGENASE [NAD(+)]"/>
    <property type="match status" value="1"/>
</dbReference>
<accession>A0A074YAA7</accession>
<dbReference type="Gene3D" id="3.40.50.720">
    <property type="entry name" value="NAD(P)-binding Rossmann-like Domain"/>
    <property type="match status" value="1"/>
</dbReference>
<dbReference type="HOGENOM" id="CLU_010194_13_3_1"/>
<dbReference type="SUPFAM" id="SSF51735">
    <property type="entry name" value="NAD(P)-binding Rossmann-fold domains"/>
    <property type="match status" value="1"/>
</dbReference>
<organism evidence="5 6">
    <name type="scientific">Aureobasidium subglaciale (strain EXF-2481)</name>
    <name type="common">Aureobasidium pullulans var. subglaciale</name>
    <dbReference type="NCBI Taxonomy" id="1043005"/>
    <lineage>
        <taxon>Eukaryota</taxon>
        <taxon>Fungi</taxon>
        <taxon>Dikarya</taxon>
        <taxon>Ascomycota</taxon>
        <taxon>Pezizomycotina</taxon>
        <taxon>Dothideomycetes</taxon>
        <taxon>Dothideomycetidae</taxon>
        <taxon>Dothideales</taxon>
        <taxon>Saccotheciaceae</taxon>
        <taxon>Aureobasidium</taxon>
    </lineage>
</organism>
<dbReference type="InParanoid" id="A0A074YAA7"/>
<dbReference type="PANTHER" id="PTHR44229">
    <property type="entry name" value="15-HYDROXYPROSTAGLANDIN DEHYDROGENASE [NAD(+)]"/>
    <property type="match status" value="1"/>
</dbReference>
<dbReference type="OrthoDB" id="5371740at2759"/>
<dbReference type="RefSeq" id="XP_013341293.1">
    <property type="nucleotide sequence ID" value="XM_013485839.1"/>
</dbReference>
<dbReference type="OMA" id="AVYNTCY"/>
<name>A0A074YAA7_AURSE</name>
<dbReference type="PRINTS" id="PR00081">
    <property type="entry name" value="GDHRDH"/>
</dbReference>
<dbReference type="GO" id="GO:0016616">
    <property type="term" value="F:oxidoreductase activity, acting on the CH-OH group of donors, NAD or NADP as acceptor"/>
    <property type="evidence" value="ECO:0007669"/>
    <property type="project" value="TreeGrafter"/>
</dbReference>
<keyword evidence="6" id="KW-1185">Reference proteome</keyword>